<dbReference type="CDD" id="cd09597">
    <property type="entry name" value="M4_TLP"/>
    <property type="match status" value="1"/>
</dbReference>
<organism evidence="10 11">
    <name type="scientific">Bizionia gelidisalsuginis</name>
    <dbReference type="NCBI Taxonomy" id="291188"/>
    <lineage>
        <taxon>Bacteria</taxon>
        <taxon>Pseudomonadati</taxon>
        <taxon>Bacteroidota</taxon>
        <taxon>Flavobacteriia</taxon>
        <taxon>Flavobacteriales</taxon>
        <taxon>Flavobacteriaceae</taxon>
        <taxon>Bizionia</taxon>
    </lineage>
</organism>
<dbReference type="InterPro" id="IPR003961">
    <property type="entry name" value="FN3_dom"/>
</dbReference>
<dbReference type="InterPro" id="IPR013783">
    <property type="entry name" value="Ig-like_fold"/>
</dbReference>
<dbReference type="Proteomes" id="UP000323621">
    <property type="component" value="Unassembled WGS sequence"/>
</dbReference>
<dbReference type="EMBL" id="VSKN01000024">
    <property type="protein sequence ID" value="TYC09230.1"/>
    <property type="molecule type" value="Genomic_DNA"/>
</dbReference>
<dbReference type="Gene3D" id="3.10.170.10">
    <property type="match status" value="1"/>
</dbReference>
<dbReference type="InterPro" id="IPR023612">
    <property type="entry name" value="Peptidase_M4"/>
</dbReference>
<dbReference type="PRINTS" id="PR00730">
    <property type="entry name" value="THERMOLYSIN"/>
</dbReference>
<evidence type="ECO:0000256" key="5">
    <source>
        <dbReference type="ARBA" id="ARBA00022801"/>
    </source>
</evidence>
<dbReference type="PANTHER" id="PTHR33794">
    <property type="entry name" value="BACILLOLYSIN"/>
    <property type="match status" value="1"/>
</dbReference>
<evidence type="ECO:0000256" key="1">
    <source>
        <dbReference type="ARBA" id="ARBA00009388"/>
    </source>
</evidence>
<keyword evidence="5" id="KW-0378">Hydrolase</keyword>
<dbReference type="InterPro" id="IPR026444">
    <property type="entry name" value="Secre_tail"/>
</dbReference>
<evidence type="ECO:0000313" key="11">
    <source>
        <dbReference type="Proteomes" id="UP000323621"/>
    </source>
</evidence>
<evidence type="ECO:0000256" key="6">
    <source>
        <dbReference type="ARBA" id="ARBA00022833"/>
    </source>
</evidence>
<dbReference type="Pfam" id="PF18962">
    <property type="entry name" value="Por_Secre_tail"/>
    <property type="match status" value="1"/>
</dbReference>
<reference evidence="10 11" key="1">
    <citation type="submission" date="2019-08" db="EMBL/GenBank/DDBJ databases">
        <title>Genomes of Antarctic Bizionia species.</title>
        <authorList>
            <person name="Bowman J.P."/>
        </authorList>
    </citation>
    <scope>NUCLEOTIDE SEQUENCE [LARGE SCALE GENOMIC DNA]</scope>
    <source>
        <strain evidence="10 11">IC164</strain>
    </source>
</reference>
<dbReference type="PROSITE" id="PS50853">
    <property type="entry name" value="FN3"/>
    <property type="match status" value="1"/>
</dbReference>
<dbReference type="InterPro" id="IPR013856">
    <property type="entry name" value="Peptidase_M4_domain"/>
</dbReference>
<accession>A0ABY3M7Q4</accession>
<dbReference type="Pfam" id="PF00041">
    <property type="entry name" value="fn3"/>
    <property type="match status" value="1"/>
</dbReference>
<dbReference type="NCBIfam" id="TIGR04183">
    <property type="entry name" value="Por_Secre_tail"/>
    <property type="match status" value="1"/>
</dbReference>
<dbReference type="CDD" id="cd00063">
    <property type="entry name" value="FN3"/>
    <property type="match status" value="1"/>
</dbReference>
<dbReference type="Gene3D" id="2.60.40.10">
    <property type="entry name" value="Immunoglobulins"/>
    <property type="match status" value="1"/>
</dbReference>
<keyword evidence="2" id="KW-0645">Protease</keyword>
<evidence type="ECO:0000313" key="10">
    <source>
        <dbReference type="EMBL" id="TYC09230.1"/>
    </source>
</evidence>
<keyword evidence="11" id="KW-1185">Reference proteome</keyword>
<name>A0ABY3M7Q4_9FLAO</name>
<comment type="caution">
    <text evidence="10">The sequence shown here is derived from an EMBL/GenBank/DDBJ whole genome shotgun (WGS) entry which is preliminary data.</text>
</comment>
<dbReference type="Gene3D" id="3.10.450.490">
    <property type="match status" value="1"/>
</dbReference>
<dbReference type="SMART" id="SM00060">
    <property type="entry name" value="FN3"/>
    <property type="match status" value="1"/>
</dbReference>
<dbReference type="InterPro" id="IPR027268">
    <property type="entry name" value="Peptidase_M4/M1_CTD_sf"/>
</dbReference>
<protein>
    <submittedName>
        <fullName evidence="10">T9SS type A sorting domain-containing protein</fullName>
    </submittedName>
</protein>
<keyword evidence="6" id="KW-0862">Zinc</keyword>
<dbReference type="InterPro" id="IPR001570">
    <property type="entry name" value="Peptidase_M4_C_domain"/>
</dbReference>
<evidence type="ECO:0000256" key="4">
    <source>
        <dbReference type="ARBA" id="ARBA00022729"/>
    </source>
</evidence>
<keyword evidence="3" id="KW-0479">Metal-binding</keyword>
<sequence length="979" mass="104264">MKKNSIKALLFSSLATLVCVASYGQERVAQKVNGENGQPNLVIFTKDATYSMQDVNTVLAEQLKTKNSDGFTQIKSGRDEIGFLHQKYQQHYNTIPVEFATYTLHGKNNKVVSISGEYYELEGVNTTPTLSKAQGFQSAVNHVGAQSYLWQNESAANQMGYTKPDGELVVLPNFGAQGKETSKNGQLAYKYDIYATQPVSRGDIYIDAVTGKVLFYNSIIKHLGEHANSSKNLSITEKNLTTKEATAFRASGNAATRYSGAKAITTRVIGSSYALRDNTRGNGINTYNSGRQNSYPSTNFTDADNNWTAAEFNNSYKDNAALDAHWGAEKTYDYLSTVHGRNSYNGSGAAINSWVHYDDQPGGAGYDNAFWNGSVMTYGDGSSNGTEGNGYFDALTSIDVAAHEIGHAVTSSTANLAYQRESGGLNEGFSDILGAAVEHFAKGNSNNAAPSASIWLIGDEIDRRSGSSALRSMSNPNTHSQPDTYDGTYWKNPNCGTPTNANDYCGVHTNSGVLNFWFYLSVAGGNGTNDIGSTYSVSGIGMTKSAKIAHRTLTQYLSSNSTFANARAGAIQSAKDLYGAEGAEEIAVTNAWHAVGVGAAYPSGGGGNSYCTSAGSNTNDEYISRVQLNTINKTSGAQGYSDFTSVSTTLAKGTAYTVTITPTWTGSKYNEAFAVWIDYNGDNDFTDAGEQIGAVAANKNATSSITFTVPNSTSATATRMRVSMKYNAIPTACESFTYGEVEDYTINIGGSGVDTEAPSHPTNLSASNITQTTLDLSWIASTDNVGVTGYDIYSGATNIGTVTGTSANITGLTENSAFSFRVKAVDAEGNESGFSNVASGTTSGPSTDICEGVAAYNSSNTYYSGDFVTYQGYLFERTASQWVQRGACGTNATLVAVEVNYPPNAVNISIYPNPVNGNTLFVKSTVDNVPFTIVNMLGQEIAKGTDSANGINVSTLEAGLYLIQFTIDGALETRKFIKE</sequence>
<evidence type="ECO:0000256" key="8">
    <source>
        <dbReference type="SAM" id="SignalP"/>
    </source>
</evidence>
<feature type="chain" id="PRO_5046014215" evidence="8">
    <location>
        <begin position="22"/>
        <end position="979"/>
    </location>
</feature>
<evidence type="ECO:0000259" key="9">
    <source>
        <dbReference type="PROSITE" id="PS50853"/>
    </source>
</evidence>
<comment type="similarity">
    <text evidence="1">Belongs to the peptidase M4 family.</text>
</comment>
<gene>
    <name evidence="10" type="ORF">ES677_13155</name>
</gene>
<dbReference type="Pfam" id="PF20009">
    <property type="entry name" value="GEVED"/>
    <property type="match status" value="1"/>
</dbReference>
<dbReference type="InterPro" id="IPR036116">
    <property type="entry name" value="FN3_sf"/>
</dbReference>
<dbReference type="RefSeq" id="WP_148381479.1">
    <property type="nucleotide sequence ID" value="NZ_VSKN01000024.1"/>
</dbReference>
<dbReference type="Gene3D" id="1.10.390.10">
    <property type="entry name" value="Neutral Protease Domain 2"/>
    <property type="match status" value="1"/>
</dbReference>
<dbReference type="Pfam" id="PF07504">
    <property type="entry name" value="FTP"/>
    <property type="match status" value="1"/>
</dbReference>
<evidence type="ECO:0000256" key="7">
    <source>
        <dbReference type="ARBA" id="ARBA00023049"/>
    </source>
</evidence>
<keyword evidence="7" id="KW-0482">Metalloprotease</keyword>
<evidence type="ECO:0000256" key="3">
    <source>
        <dbReference type="ARBA" id="ARBA00022723"/>
    </source>
</evidence>
<dbReference type="Pfam" id="PF02868">
    <property type="entry name" value="Peptidase_M4_C"/>
    <property type="match status" value="1"/>
</dbReference>
<dbReference type="SUPFAM" id="SSF49265">
    <property type="entry name" value="Fibronectin type III"/>
    <property type="match status" value="1"/>
</dbReference>
<proteinExistence type="inferred from homology"/>
<dbReference type="PANTHER" id="PTHR33794:SF1">
    <property type="entry name" value="BACILLOLYSIN"/>
    <property type="match status" value="1"/>
</dbReference>
<dbReference type="InterPro" id="IPR011096">
    <property type="entry name" value="FTP_domain"/>
</dbReference>
<feature type="signal peptide" evidence="8">
    <location>
        <begin position="1"/>
        <end position="21"/>
    </location>
</feature>
<keyword evidence="4 8" id="KW-0732">Signal</keyword>
<dbReference type="SUPFAM" id="SSF55486">
    <property type="entry name" value="Metalloproteases ('zincins'), catalytic domain"/>
    <property type="match status" value="1"/>
</dbReference>
<dbReference type="InterPro" id="IPR045474">
    <property type="entry name" value="GEVED"/>
</dbReference>
<feature type="domain" description="Fibronectin type-III" evidence="9">
    <location>
        <begin position="760"/>
        <end position="845"/>
    </location>
</feature>
<evidence type="ECO:0000256" key="2">
    <source>
        <dbReference type="ARBA" id="ARBA00022670"/>
    </source>
</evidence>
<dbReference type="InterPro" id="IPR050728">
    <property type="entry name" value="Zinc_Metalloprotease_M4"/>
</dbReference>
<dbReference type="Pfam" id="PF01447">
    <property type="entry name" value="Peptidase_M4"/>
    <property type="match status" value="1"/>
</dbReference>